<proteinExistence type="predicted"/>
<keyword evidence="1" id="KW-0472">Membrane</keyword>
<evidence type="ECO:0000313" key="2">
    <source>
        <dbReference type="EMBL" id="KFB70476.1"/>
    </source>
</evidence>
<evidence type="ECO:0000313" key="3">
    <source>
        <dbReference type="Proteomes" id="UP000020077"/>
    </source>
</evidence>
<keyword evidence="1" id="KW-0812">Transmembrane</keyword>
<reference evidence="2 3" key="1">
    <citation type="submission" date="2014-02" db="EMBL/GenBank/DDBJ databases">
        <title>Expanding our view of genomic diversity in Candidatus Accumulibacter clades.</title>
        <authorList>
            <person name="Skennerton C.T."/>
            <person name="Barr J.J."/>
            <person name="Slater F.R."/>
            <person name="Bond P.L."/>
            <person name="Tyson G.W."/>
        </authorList>
    </citation>
    <scope>NUCLEOTIDE SEQUENCE [LARGE SCALE GENOMIC DNA]</scope>
    <source>
        <strain evidence="3">BA-91</strain>
    </source>
</reference>
<gene>
    <name evidence="2" type="ORF">AW09_004408</name>
</gene>
<sequence>MKLRTIFLLLILGAIGAFSLLNWNAFITPTTVSLGLAEVQAPLGAIMLGMVVFLTAFFLVFVVYMQASAIFDSRRHAQELQVNRELADKAEASRFTELRSFLEVELQKLGSHSSPGTSTNDQAVLARLDRLEKELLIAVEQSGNSLAACIGELEDRLERSALPSRQQGNS</sequence>
<accession>A0A084Y6Y2</accession>
<dbReference type="EMBL" id="JDVG02000695">
    <property type="protein sequence ID" value="KFB70476.1"/>
    <property type="molecule type" value="Genomic_DNA"/>
</dbReference>
<protein>
    <recommendedName>
        <fullName evidence="4">Signal transduction histidine kinase</fullName>
    </recommendedName>
</protein>
<evidence type="ECO:0008006" key="4">
    <source>
        <dbReference type="Google" id="ProtNLM"/>
    </source>
</evidence>
<keyword evidence="1" id="KW-1133">Transmembrane helix</keyword>
<organism evidence="2 3">
    <name type="scientific">Candidatus Accumulibacter phosphatis</name>
    <dbReference type="NCBI Taxonomy" id="327160"/>
    <lineage>
        <taxon>Bacteria</taxon>
        <taxon>Pseudomonadati</taxon>
        <taxon>Pseudomonadota</taxon>
        <taxon>Betaproteobacteria</taxon>
        <taxon>Candidatus Accumulibacter</taxon>
    </lineage>
</organism>
<evidence type="ECO:0000256" key="1">
    <source>
        <dbReference type="SAM" id="Phobius"/>
    </source>
</evidence>
<name>A0A084Y6Y2_9PROT</name>
<comment type="caution">
    <text evidence="2">The sequence shown here is derived from an EMBL/GenBank/DDBJ whole genome shotgun (WGS) entry which is preliminary data.</text>
</comment>
<feature type="transmembrane region" description="Helical" evidence="1">
    <location>
        <begin position="43"/>
        <end position="65"/>
    </location>
</feature>
<dbReference type="AlphaFoldDB" id="A0A084Y6Y2"/>
<dbReference type="Proteomes" id="UP000020077">
    <property type="component" value="Unassembled WGS sequence"/>
</dbReference>